<dbReference type="InterPro" id="IPR036051">
    <property type="entry name" value="KRAB_dom_sf"/>
</dbReference>
<dbReference type="Ensembl" id="ENSPANT00000079749.1">
    <property type="protein sequence ID" value="ENSPANP00000053187.1"/>
    <property type="gene ID" value="ENSPANG00000042111.1"/>
</dbReference>
<reference evidence="3" key="2">
    <citation type="submission" date="2025-08" db="UniProtKB">
        <authorList>
            <consortium name="Ensembl"/>
        </authorList>
    </citation>
    <scope>IDENTIFICATION</scope>
</reference>
<dbReference type="CDD" id="cd07765">
    <property type="entry name" value="KRAB_A-box"/>
    <property type="match status" value="1"/>
</dbReference>
<feature type="region of interest" description="Disordered" evidence="1">
    <location>
        <begin position="106"/>
        <end position="136"/>
    </location>
</feature>
<reference evidence="3 4" key="1">
    <citation type="submission" date="2012-03" db="EMBL/GenBank/DDBJ databases">
        <title>Whole Genome Assembly of Papio anubis.</title>
        <authorList>
            <person name="Liu Y.L."/>
            <person name="Abraham K.A."/>
            <person name="Akbar H.A."/>
            <person name="Ali S.A."/>
            <person name="Anosike U.A."/>
            <person name="Aqrawi P.A."/>
            <person name="Arias F.A."/>
            <person name="Attaway T.A."/>
            <person name="Awwad R.A."/>
            <person name="Babu C.B."/>
            <person name="Bandaranaike D.B."/>
            <person name="Battles P.B."/>
            <person name="Bell A.B."/>
            <person name="Beltran B.B."/>
            <person name="Berhane-Mersha D.B."/>
            <person name="Bess C.B."/>
            <person name="Bickham C.B."/>
            <person name="Bolden T.B."/>
            <person name="Carter K.C."/>
            <person name="Chau D.C."/>
            <person name="Chavez A.C."/>
            <person name="Clerc-Blankenburg K.C."/>
            <person name="Coyle M.C."/>
            <person name="Dao M.D."/>
            <person name="Davila M.L.D."/>
            <person name="Davy-Carroll L.D."/>
            <person name="Denson S.D."/>
            <person name="Dinh H.D."/>
            <person name="Fernandez S.F."/>
            <person name="Fernando P.F."/>
            <person name="Forbes L.F."/>
            <person name="Francis C.F."/>
            <person name="Francisco L.F."/>
            <person name="Fu Q.F."/>
            <person name="Garcia-Iii R.G."/>
            <person name="Garrett T.G."/>
            <person name="Gross S.G."/>
            <person name="Gubbala S.G."/>
            <person name="Hirani K.H."/>
            <person name="Hogues M.H."/>
            <person name="Hollins B.H."/>
            <person name="Jackson L.J."/>
            <person name="Javaid M.J."/>
            <person name="Jhangiani S.J."/>
            <person name="Johnson A.J."/>
            <person name="Johnson B.J."/>
            <person name="Jones J.J."/>
            <person name="Joshi V.J."/>
            <person name="Kalu J.K."/>
            <person name="Khan N.K."/>
            <person name="Korchina V.K."/>
            <person name="Kovar C.K."/>
            <person name="Lago L.L."/>
            <person name="Lara F.L."/>
            <person name="Le T.-K.L."/>
            <person name="Lee S.L."/>
            <person name="Legall-Iii F.L."/>
            <person name="Lemon S.L."/>
            <person name="Liu J.L."/>
            <person name="Liu Y.-S.L."/>
            <person name="Liyanage D.L."/>
            <person name="Lopez J.L."/>
            <person name="Lorensuhewa L.L."/>
            <person name="Mata R.M."/>
            <person name="Mathew T.M."/>
            <person name="Mercado C.M."/>
            <person name="Mercado I.M."/>
            <person name="Morales K.M."/>
            <person name="Morgan M.M."/>
            <person name="Munidasa M.M."/>
            <person name="Ngo D.N."/>
            <person name="Nguyen L.N."/>
            <person name="Nguyen T.N."/>
            <person name="Nguyen N.N."/>
            <person name="Obregon M.O."/>
            <person name="Okwuonu G.O."/>
            <person name="Ongeri F.O."/>
            <person name="Onwere C.O."/>
            <person name="Osifeso I.O."/>
            <person name="Parra A.P."/>
            <person name="Patil S.P."/>
            <person name="Perez A.P."/>
            <person name="Perez Y.P."/>
            <person name="Pham C.P."/>
            <person name="Pu L.-L.P."/>
            <person name="Puazo M.P."/>
            <person name="Quiroz J.Q."/>
            <person name="Rouhana J.R."/>
            <person name="Ruiz M.R."/>
            <person name="Ruiz S.-J.R."/>
            <person name="Saada N.S."/>
            <person name="Santibanez J.S."/>
            <person name="Scheel M.S."/>
            <person name="Schneider B.S."/>
            <person name="Simmons D.S."/>
            <person name="Sisson I.S."/>
            <person name="Tang L.-Y.T."/>
            <person name="Thornton R.T."/>
            <person name="Tisius J.T."/>
            <person name="Toledanes G.T."/>
            <person name="Trejos Z.T."/>
            <person name="Usmani K.U."/>
            <person name="Varghese R.V."/>
            <person name="Vattathil S.V."/>
            <person name="Vee V.V."/>
            <person name="Walker D.W."/>
            <person name="Weissenberger G.W."/>
            <person name="White C.W."/>
            <person name="Williams A.W."/>
            <person name="Woodworth J.W."/>
            <person name="Wright R.W."/>
            <person name="Zhu Y.Z."/>
            <person name="Han Y.H."/>
            <person name="Newsham I.N."/>
            <person name="Nazareth L.N."/>
            <person name="Worley K.W."/>
            <person name="Muzny D.M."/>
            <person name="Rogers J.R."/>
            <person name="Gibbs R.G."/>
        </authorList>
    </citation>
    <scope>NUCLEOTIDE SEQUENCE [LARGE SCALE GENOMIC DNA]</scope>
</reference>
<dbReference type="Pfam" id="PF01352">
    <property type="entry name" value="KRAB"/>
    <property type="match status" value="1"/>
</dbReference>
<dbReference type="InterPro" id="IPR001909">
    <property type="entry name" value="KRAB"/>
</dbReference>
<evidence type="ECO:0000313" key="4">
    <source>
        <dbReference type="Proteomes" id="UP000028761"/>
    </source>
</evidence>
<dbReference type="OMA" id="LKSRNFW"/>
<evidence type="ECO:0000313" key="3">
    <source>
        <dbReference type="Ensembl" id="ENSPANP00000053187.1"/>
    </source>
</evidence>
<protein>
    <recommendedName>
        <fullName evidence="2">KRAB domain-containing protein</fullName>
    </recommendedName>
</protein>
<evidence type="ECO:0000259" key="2">
    <source>
        <dbReference type="PROSITE" id="PS50805"/>
    </source>
</evidence>
<dbReference type="SUPFAM" id="SSF109640">
    <property type="entry name" value="KRAB domain (Kruppel-associated box)"/>
    <property type="match status" value="1"/>
</dbReference>
<feature type="domain" description="KRAB" evidence="2">
    <location>
        <begin position="119"/>
        <end position="190"/>
    </location>
</feature>
<feature type="region of interest" description="Disordered" evidence="1">
    <location>
        <begin position="159"/>
        <end position="199"/>
    </location>
</feature>
<proteinExistence type="predicted"/>
<dbReference type="AlphaFoldDB" id="A0A8I5NJJ4"/>
<sequence>MQTDLQGEAQIRSAEVSLLAIVAAIQVVEKKMEPQAAWLQSLEGRTRTAEEKLADCEKVAVKFGNQTVAQAGGQVGHVGDSAAGVRAAAEAAGEHAVQQKLLDPVAAPGSKGEAPKVPVTPEDTVGYFSEQQGGGLEDSQKELYKRVVKGSCETLSSLGRATTKPDLLVPVEKGHQAGSCSLPSAERGQSPGPGESLRV</sequence>
<organism evidence="3 4">
    <name type="scientific">Papio anubis</name>
    <name type="common">Olive baboon</name>
    <dbReference type="NCBI Taxonomy" id="9555"/>
    <lineage>
        <taxon>Eukaryota</taxon>
        <taxon>Metazoa</taxon>
        <taxon>Chordata</taxon>
        <taxon>Craniata</taxon>
        <taxon>Vertebrata</taxon>
        <taxon>Euteleostomi</taxon>
        <taxon>Mammalia</taxon>
        <taxon>Eutheria</taxon>
        <taxon>Euarchontoglires</taxon>
        <taxon>Primates</taxon>
        <taxon>Haplorrhini</taxon>
        <taxon>Catarrhini</taxon>
        <taxon>Cercopithecidae</taxon>
        <taxon>Cercopithecinae</taxon>
        <taxon>Papio</taxon>
    </lineage>
</organism>
<name>A0A8I5NJJ4_PAPAN</name>
<dbReference type="GO" id="GO:0006355">
    <property type="term" value="P:regulation of DNA-templated transcription"/>
    <property type="evidence" value="ECO:0007669"/>
    <property type="project" value="InterPro"/>
</dbReference>
<accession>A0A8I5NJJ4</accession>
<dbReference type="PROSITE" id="PS50805">
    <property type="entry name" value="KRAB"/>
    <property type="match status" value="1"/>
</dbReference>
<dbReference type="Proteomes" id="UP000028761">
    <property type="component" value="Chromosome 4"/>
</dbReference>
<reference evidence="3" key="3">
    <citation type="submission" date="2025-09" db="UniProtKB">
        <authorList>
            <consortium name="Ensembl"/>
        </authorList>
    </citation>
    <scope>IDENTIFICATION</scope>
</reference>
<dbReference type="GeneTree" id="ENSGT00940000162364"/>
<keyword evidence="4" id="KW-1185">Reference proteome</keyword>
<evidence type="ECO:0000256" key="1">
    <source>
        <dbReference type="SAM" id="MobiDB-lite"/>
    </source>
</evidence>
<dbReference type="SMART" id="SM00349">
    <property type="entry name" value="KRAB"/>
    <property type="match status" value="1"/>
</dbReference>
<dbReference type="Gene3D" id="6.10.140.140">
    <property type="match status" value="1"/>
</dbReference>